<feature type="region of interest" description="Disordered" evidence="9">
    <location>
        <begin position="94"/>
        <end position="113"/>
    </location>
</feature>
<comment type="subcellular location">
    <subcellularLocation>
        <location evidence="1">Nucleus</location>
        <location evidence="1">Nucleoplasm</location>
    </subcellularLocation>
</comment>
<proteinExistence type="inferred from homology"/>
<dbReference type="InterPro" id="IPR032710">
    <property type="entry name" value="NTF2-like_dom_sf"/>
</dbReference>
<dbReference type="SUPFAM" id="SSF46934">
    <property type="entry name" value="UBA-like"/>
    <property type="match status" value="1"/>
</dbReference>
<accession>A0ABD2CD19</accession>
<dbReference type="SUPFAM" id="SSF54427">
    <property type="entry name" value="NTF2-like"/>
    <property type="match status" value="1"/>
</dbReference>
<protein>
    <submittedName>
        <fullName evidence="12">Nuclear RNA export factor 1-like</fullName>
    </submittedName>
</protein>
<dbReference type="InterPro" id="IPR009060">
    <property type="entry name" value="UBA-like_sf"/>
</dbReference>
<evidence type="ECO:0000256" key="6">
    <source>
        <dbReference type="ARBA" id="ARBA00022816"/>
    </source>
</evidence>
<dbReference type="InterPro" id="IPR032675">
    <property type="entry name" value="LRR_dom_sf"/>
</dbReference>
<dbReference type="PANTHER" id="PTHR10662">
    <property type="entry name" value="NUCLEAR RNA EXPORT FACTOR"/>
    <property type="match status" value="1"/>
</dbReference>
<evidence type="ECO:0000259" key="11">
    <source>
        <dbReference type="PROSITE" id="PS51281"/>
    </source>
</evidence>
<keyword evidence="6" id="KW-0509">mRNA transport</keyword>
<dbReference type="GO" id="GO:0005635">
    <property type="term" value="C:nuclear envelope"/>
    <property type="evidence" value="ECO:0007669"/>
    <property type="project" value="UniProtKB-ARBA"/>
</dbReference>
<keyword evidence="5" id="KW-0677">Repeat</keyword>
<dbReference type="CDD" id="cd14342">
    <property type="entry name" value="UBA_TAP-C"/>
    <property type="match status" value="1"/>
</dbReference>
<dbReference type="Gene3D" id="3.10.450.50">
    <property type="match status" value="1"/>
</dbReference>
<organism evidence="12 13">
    <name type="scientific">Vespula maculifrons</name>
    <name type="common">Eastern yellow jacket</name>
    <name type="synonym">Wasp</name>
    <dbReference type="NCBI Taxonomy" id="7453"/>
    <lineage>
        <taxon>Eukaryota</taxon>
        <taxon>Metazoa</taxon>
        <taxon>Ecdysozoa</taxon>
        <taxon>Arthropoda</taxon>
        <taxon>Hexapoda</taxon>
        <taxon>Insecta</taxon>
        <taxon>Pterygota</taxon>
        <taxon>Neoptera</taxon>
        <taxon>Endopterygota</taxon>
        <taxon>Hymenoptera</taxon>
        <taxon>Apocrita</taxon>
        <taxon>Aculeata</taxon>
        <taxon>Vespoidea</taxon>
        <taxon>Vespidae</taxon>
        <taxon>Vespinae</taxon>
        <taxon>Vespula</taxon>
    </lineage>
</organism>
<dbReference type="Gene3D" id="3.80.10.10">
    <property type="entry name" value="Ribonuclease Inhibitor"/>
    <property type="match status" value="1"/>
</dbReference>
<evidence type="ECO:0000313" key="13">
    <source>
        <dbReference type="Proteomes" id="UP001607303"/>
    </source>
</evidence>
<dbReference type="Pfam" id="PF03943">
    <property type="entry name" value="TAP_C"/>
    <property type="match status" value="1"/>
</dbReference>
<sequence length="697" mass="80207">MPKKSGKSVWGNRGGRANNSEDKHYFGHDDRLVRMEGRLYSNRPRVSFKPQPRPNRDIPRSLLEAYLDDDIPMGANSNNNNNNNNNRQVIVRGRGRGLSRGRNSPLPPRGFRGGILPRPQLTLGEANWYKIIIPYGQKYTKDYVINNLLSYIAPETFVPIMYKAMGSEAVFYIDDHKTANALLNCDRKITTTDGFKLQVRVKPGFPQCEINDKLKERLKQAMVKRYVQENNALDLSRFHQDPDLVTDYFCALFRPVMLLTVLDIVSEHIPTLEALNLDGNKLNLIERLNVLHKKFPKLKILYIGDNKIREINQLDVLKDLKLEELRLAGNPVCVKYKSRQSDYIRQIFLLFTINLKLPGFWLFFLGNSDVRKRFPKLLRLDGIELPRPILFDVVDDASKIPPTQRIFTTDTKAQEVASQFLQQYFMIFDSANRQPLLDAYDEHACFSLTVTTHAHNANKLSTYILENRNLFRINDTNKRQKLLKQGRLPVVSFISEMPQTRHHLHTFTMDISLVTEGMMLITVTGLFKELNSKDEPVRYFNRTFIIVPKGNGYCILNEQLHISHPTEMQHKLLSNHSAEAQMSEGPSISETLNSGVETTVPQLSEEVKQQMTVTLSQQTNMNLEWSLKCLQEVQWNYENAVSAFQEFFKRGQIPPEAFTCNRAFQDKSNSINKSECQNILNTAFFNCMAALAGVRIR</sequence>
<keyword evidence="8" id="KW-0539">Nucleus</keyword>
<dbReference type="InterPro" id="IPR057125">
    <property type="entry name" value="NXF1/2/3/5-like_LRR"/>
</dbReference>
<dbReference type="Pfam" id="PF22602">
    <property type="entry name" value="NXF_NTF2"/>
    <property type="match status" value="1"/>
</dbReference>
<gene>
    <name evidence="12" type="ORF">V1477_008446</name>
</gene>
<keyword evidence="3" id="KW-0813">Transport</keyword>
<dbReference type="Pfam" id="PF24048">
    <property type="entry name" value="LRR_NXF1-5"/>
    <property type="match status" value="1"/>
</dbReference>
<evidence type="ECO:0000259" key="10">
    <source>
        <dbReference type="PROSITE" id="PS50177"/>
    </source>
</evidence>
<dbReference type="GO" id="GO:0005654">
    <property type="term" value="C:nucleoplasm"/>
    <property type="evidence" value="ECO:0007669"/>
    <property type="project" value="UniProtKB-SubCell"/>
</dbReference>
<dbReference type="Gene3D" id="1.10.8.10">
    <property type="entry name" value="DNA helicase RuvA subunit, C-terminal domain"/>
    <property type="match status" value="1"/>
</dbReference>
<dbReference type="InterPro" id="IPR001611">
    <property type="entry name" value="Leu-rich_rpt"/>
</dbReference>
<dbReference type="InterPro" id="IPR015245">
    <property type="entry name" value="Tap_RNA-bd"/>
</dbReference>
<evidence type="ECO:0000256" key="7">
    <source>
        <dbReference type="ARBA" id="ARBA00022884"/>
    </source>
</evidence>
<keyword evidence="7" id="KW-0694">RNA-binding</keyword>
<dbReference type="FunFam" id="3.80.10.10:FF:000384">
    <property type="entry name" value="Nuclear RNA export factor 1"/>
    <property type="match status" value="1"/>
</dbReference>
<comment type="similarity">
    <text evidence="2">Belongs to the NXF family.</text>
</comment>
<evidence type="ECO:0000256" key="2">
    <source>
        <dbReference type="ARBA" id="ARBA00009285"/>
    </source>
</evidence>
<dbReference type="Pfam" id="PF09162">
    <property type="entry name" value="Tap-RNA_bind"/>
    <property type="match status" value="1"/>
</dbReference>
<dbReference type="EMBL" id="JAYRBN010000056">
    <property type="protein sequence ID" value="KAL2742957.1"/>
    <property type="molecule type" value="Genomic_DNA"/>
</dbReference>
<dbReference type="InterPro" id="IPR002075">
    <property type="entry name" value="NTF2_dom"/>
</dbReference>
<dbReference type="FunFam" id="3.10.450.50:FF:000004">
    <property type="entry name" value="Nuclear RNA export factor 1"/>
    <property type="match status" value="1"/>
</dbReference>
<dbReference type="AlphaFoldDB" id="A0ABD2CD19"/>
<feature type="region of interest" description="Disordered" evidence="9">
    <location>
        <begin position="1"/>
        <end position="24"/>
    </location>
</feature>
<dbReference type="PROSITE" id="PS50177">
    <property type="entry name" value="NTF2_DOMAIN"/>
    <property type="match status" value="1"/>
</dbReference>
<name>A0ABD2CD19_VESMC</name>
<dbReference type="InterPro" id="IPR005637">
    <property type="entry name" value="TAP_C_dom"/>
</dbReference>
<dbReference type="Proteomes" id="UP001607303">
    <property type="component" value="Unassembled WGS sequence"/>
</dbReference>
<dbReference type="GO" id="GO:0051028">
    <property type="term" value="P:mRNA transport"/>
    <property type="evidence" value="ECO:0007669"/>
    <property type="project" value="UniProtKB-KW"/>
</dbReference>
<evidence type="ECO:0000256" key="3">
    <source>
        <dbReference type="ARBA" id="ARBA00022448"/>
    </source>
</evidence>
<dbReference type="SUPFAM" id="SSF54928">
    <property type="entry name" value="RNA-binding domain, RBD"/>
    <property type="match status" value="1"/>
</dbReference>
<comment type="caution">
    <text evidence="12">The sequence shown here is derived from an EMBL/GenBank/DDBJ whole genome shotgun (WGS) entry which is preliminary data.</text>
</comment>
<dbReference type="SMART" id="SM00804">
    <property type="entry name" value="TAP_C"/>
    <property type="match status" value="1"/>
</dbReference>
<dbReference type="InterPro" id="IPR018222">
    <property type="entry name" value="Nuclear_transport_factor_2_euk"/>
</dbReference>
<dbReference type="InterPro" id="IPR012677">
    <property type="entry name" value="Nucleotide-bd_a/b_plait_sf"/>
</dbReference>
<evidence type="ECO:0000256" key="8">
    <source>
        <dbReference type="ARBA" id="ARBA00023242"/>
    </source>
</evidence>
<dbReference type="SUPFAM" id="SSF52058">
    <property type="entry name" value="L domain-like"/>
    <property type="match status" value="1"/>
</dbReference>
<dbReference type="CDD" id="cd00780">
    <property type="entry name" value="NTF2"/>
    <property type="match status" value="1"/>
</dbReference>
<dbReference type="FunFam" id="1.10.8.10:FF:000018">
    <property type="entry name" value="Nuclear RNA export factor 1"/>
    <property type="match status" value="1"/>
</dbReference>
<keyword evidence="4" id="KW-0433">Leucine-rich repeat</keyword>
<reference evidence="12 13" key="1">
    <citation type="journal article" date="2024" name="Ann. Entomol. Soc. Am.">
        <title>Genomic analyses of the southern and eastern yellowjacket wasps (Hymenoptera: Vespidae) reveal evolutionary signatures of social life.</title>
        <authorList>
            <person name="Catto M.A."/>
            <person name="Caine P.B."/>
            <person name="Orr S.E."/>
            <person name="Hunt B.G."/>
            <person name="Goodisman M.A.D."/>
        </authorList>
    </citation>
    <scope>NUCLEOTIDE SEQUENCE [LARGE SCALE GENOMIC DNA]</scope>
    <source>
        <strain evidence="12">232</strain>
        <tissue evidence="12">Head and thorax</tissue>
    </source>
</reference>
<dbReference type="PROSITE" id="PS51450">
    <property type="entry name" value="LRR"/>
    <property type="match status" value="2"/>
</dbReference>
<dbReference type="PROSITE" id="PS51281">
    <property type="entry name" value="TAP_C"/>
    <property type="match status" value="1"/>
</dbReference>
<feature type="domain" description="TAP-C" evidence="11">
    <location>
        <begin position="606"/>
        <end position="661"/>
    </location>
</feature>
<evidence type="ECO:0000256" key="5">
    <source>
        <dbReference type="ARBA" id="ARBA00022737"/>
    </source>
</evidence>
<evidence type="ECO:0000313" key="12">
    <source>
        <dbReference type="EMBL" id="KAL2742957.1"/>
    </source>
</evidence>
<dbReference type="PANTHER" id="PTHR10662:SF22">
    <property type="entry name" value="NUCLEAR RNA EXPORT FACTOR 1"/>
    <property type="match status" value="1"/>
</dbReference>
<evidence type="ECO:0000256" key="4">
    <source>
        <dbReference type="ARBA" id="ARBA00022614"/>
    </source>
</evidence>
<dbReference type="Gene3D" id="3.30.70.330">
    <property type="match status" value="1"/>
</dbReference>
<evidence type="ECO:0000256" key="1">
    <source>
        <dbReference type="ARBA" id="ARBA00004642"/>
    </source>
</evidence>
<dbReference type="InterPro" id="IPR030217">
    <property type="entry name" value="NXF_fam"/>
</dbReference>
<dbReference type="GO" id="GO:0003723">
    <property type="term" value="F:RNA binding"/>
    <property type="evidence" value="ECO:0007669"/>
    <property type="project" value="UniProtKB-KW"/>
</dbReference>
<keyword evidence="13" id="KW-1185">Reference proteome</keyword>
<evidence type="ECO:0000256" key="9">
    <source>
        <dbReference type="SAM" id="MobiDB-lite"/>
    </source>
</evidence>
<feature type="domain" description="NTF2" evidence="10">
    <location>
        <begin position="416"/>
        <end position="562"/>
    </location>
</feature>
<dbReference type="InterPro" id="IPR035979">
    <property type="entry name" value="RBD_domain_sf"/>
</dbReference>